<dbReference type="Proteomes" id="UP000002729">
    <property type="component" value="Unassembled WGS sequence"/>
</dbReference>
<dbReference type="InterPro" id="IPR000408">
    <property type="entry name" value="Reg_chr_condens"/>
</dbReference>
<dbReference type="Gene3D" id="2.130.10.30">
    <property type="entry name" value="Regulator of chromosome condensation 1/beta-lactamase-inhibitor protein II"/>
    <property type="match status" value="1"/>
</dbReference>
<evidence type="ECO:0000313" key="5">
    <source>
        <dbReference type="Proteomes" id="UP000002729"/>
    </source>
</evidence>
<sequence>MFTLGAADLKAKQGMHLSTTTHQRLVKSVHRRMLYKITPQVDDLETQGLGIHLLPKLVVSLASQLSTRDPAMLVACGQNFTIVVTAAGVPWAWGEGRCGELGIGKCTASQRTPTRVCWPNDASSCCNISCGWAHVLATDTAGALWGFNRFGQLGLGLKCSVQNFDFQDERGSNKCNSDMLLKPVPVSLFPGRVKLIETAANSSAALRDEDGMLFCWGSGESARLGHGPVQAEENESMEIAPVEYPRAVQGMRGRVISSIALTEDGGFAFVPSSVSLVEPPLLPISGGAKLILRGGGFWDSSDCVVKFIPVRNDGCFGADMHSNLPRSSVGKYIPPGAEFASSDDKPGVLCKLPRFSVPCDAFVEVAMNGKDFTRNRVRVTLYQEPVLDTIEPVCCNCVSTTNLAVSGTHLFESGLIKVRFKERGNSGREWMAPASFSPHASLSVHHIDIEPQPRMNGDGTITCMSPRVDAGEFPVETRVSVALNGHDFINLHKVVFVIHDAALTGLVPDCRQSVVSPEDSAKNLLSRVVKIQGQSFFDSSKMLVRLRVELDREEIICRCDANYLSRDAITFIPPSLMELVAIKNGPKLSSESDGDVTDEDVNPGPNLLEKKAWFCKALHPAHRQEDRAYSSGFRRGSHPMNCFDLESNSISQHSCMNSIVLDTTTENSNMAIESDRQELDANVSHSSLVQDAPAIRHAEMGLYLALDGENFSQMCKTNFTYYATPRVHYLNVSGDTGEDAPVVKPGMEVSVYGAHFFNSDSLKVQLAYTGVESGETEYTHVDAVCSSGVVKFTTPKLSTEAGEHHEHHASPQGQRGNELDGGVDDTVQDQLRVVVEVTFNGVDFSLDGCSFAYQHD</sequence>
<dbReference type="Pfam" id="PF00415">
    <property type="entry name" value="RCC1"/>
    <property type="match status" value="2"/>
</dbReference>
<dbReference type="InterPro" id="IPR051210">
    <property type="entry name" value="Ub_ligase/GEF_domain"/>
</dbReference>
<feature type="region of interest" description="Disordered" evidence="3">
    <location>
        <begin position="798"/>
        <end position="823"/>
    </location>
</feature>
<accession>F0YI75</accession>
<dbReference type="InterPro" id="IPR009091">
    <property type="entry name" value="RCC1/BLIP-II"/>
</dbReference>
<dbReference type="EMBL" id="GL833143">
    <property type="protein sequence ID" value="EGB05214.1"/>
    <property type="molecule type" value="Genomic_DNA"/>
</dbReference>
<dbReference type="PANTHER" id="PTHR22870:SF408">
    <property type="entry name" value="OS09G0560450 PROTEIN"/>
    <property type="match status" value="1"/>
</dbReference>
<keyword evidence="1" id="KW-0677">Repeat</keyword>
<name>F0YI75_AURAN</name>
<dbReference type="InParanoid" id="F0YI75"/>
<protein>
    <recommendedName>
        <fullName evidence="6">IPT/TIG domain-containing protein</fullName>
    </recommendedName>
</protein>
<reference evidence="4 5" key="1">
    <citation type="journal article" date="2011" name="Proc. Natl. Acad. Sci. U.S.A.">
        <title>Niche of harmful alga Aureococcus anophagefferens revealed through ecogenomics.</title>
        <authorList>
            <person name="Gobler C.J."/>
            <person name="Berry D.L."/>
            <person name="Dyhrman S.T."/>
            <person name="Wilhelm S.W."/>
            <person name="Salamov A."/>
            <person name="Lobanov A.V."/>
            <person name="Zhang Y."/>
            <person name="Collier J.L."/>
            <person name="Wurch L.L."/>
            <person name="Kustka A.B."/>
            <person name="Dill B.D."/>
            <person name="Shah M."/>
            <person name="VerBerkmoes N.C."/>
            <person name="Kuo A."/>
            <person name="Terry A."/>
            <person name="Pangilinan J."/>
            <person name="Lindquist E.A."/>
            <person name="Lucas S."/>
            <person name="Paulsen I.T."/>
            <person name="Hattenrath-Lehmann T.K."/>
            <person name="Talmage S.C."/>
            <person name="Walker E.A."/>
            <person name="Koch F."/>
            <person name="Burson A.M."/>
            <person name="Marcoval M.A."/>
            <person name="Tang Y.Z."/>
            <person name="Lecleir G.R."/>
            <person name="Coyne K.J."/>
            <person name="Berg G.M."/>
            <person name="Bertrand E.M."/>
            <person name="Saito M.A."/>
            <person name="Gladyshev V.N."/>
            <person name="Grigoriev I.V."/>
        </authorList>
    </citation>
    <scope>NUCLEOTIDE SEQUENCE [LARGE SCALE GENOMIC DNA]</scope>
    <source>
        <strain evidence="5">CCMP 1984</strain>
    </source>
</reference>
<feature type="repeat" description="RCC1" evidence="2">
    <location>
        <begin position="88"/>
        <end position="141"/>
    </location>
</feature>
<dbReference type="RefSeq" id="XP_009040115.1">
    <property type="nucleotide sequence ID" value="XM_009041867.1"/>
</dbReference>
<gene>
    <name evidence="4" type="ORF">AURANDRAFT_72313</name>
</gene>
<organism evidence="5">
    <name type="scientific">Aureococcus anophagefferens</name>
    <name type="common">Harmful bloom alga</name>
    <dbReference type="NCBI Taxonomy" id="44056"/>
    <lineage>
        <taxon>Eukaryota</taxon>
        <taxon>Sar</taxon>
        <taxon>Stramenopiles</taxon>
        <taxon>Ochrophyta</taxon>
        <taxon>Pelagophyceae</taxon>
        <taxon>Pelagomonadales</taxon>
        <taxon>Pelagomonadaceae</taxon>
        <taxon>Aureococcus</taxon>
    </lineage>
</organism>
<dbReference type="SUPFAM" id="SSF50985">
    <property type="entry name" value="RCC1/BLIP-II"/>
    <property type="match status" value="1"/>
</dbReference>
<dbReference type="PANTHER" id="PTHR22870">
    <property type="entry name" value="REGULATOR OF CHROMOSOME CONDENSATION"/>
    <property type="match status" value="1"/>
</dbReference>
<dbReference type="PROSITE" id="PS50012">
    <property type="entry name" value="RCC1_3"/>
    <property type="match status" value="2"/>
</dbReference>
<dbReference type="AlphaFoldDB" id="F0YI75"/>
<evidence type="ECO:0000313" key="4">
    <source>
        <dbReference type="EMBL" id="EGB05214.1"/>
    </source>
</evidence>
<dbReference type="KEGG" id="aaf:AURANDRAFT_72313"/>
<feature type="repeat" description="RCC1" evidence="2">
    <location>
        <begin position="211"/>
        <end position="272"/>
    </location>
</feature>
<evidence type="ECO:0000256" key="1">
    <source>
        <dbReference type="ARBA" id="ARBA00022737"/>
    </source>
</evidence>
<dbReference type="eggNOG" id="KOG0941">
    <property type="taxonomic scope" value="Eukaryota"/>
</dbReference>
<keyword evidence="5" id="KW-1185">Reference proteome</keyword>
<evidence type="ECO:0000256" key="2">
    <source>
        <dbReference type="PROSITE-ProRule" id="PRU00235"/>
    </source>
</evidence>
<evidence type="ECO:0000256" key="3">
    <source>
        <dbReference type="SAM" id="MobiDB-lite"/>
    </source>
</evidence>
<proteinExistence type="predicted"/>
<evidence type="ECO:0008006" key="6">
    <source>
        <dbReference type="Google" id="ProtNLM"/>
    </source>
</evidence>
<dbReference type="GeneID" id="20228656"/>
<dbReference type="OrthoDB" id="10256179at2759"/>